<keyword evidence="4" id="KW-1185">Reference proteome</keyword>
<evidence type="ECO:0000313" key="4">
    <source>
        <dbReference type="Proteomes" id="UP000256829"/>
    </source>
</evidence>
<dbReference type="Proteomes" id="UP000256829">
    <property type="component" value="Unassembled WGS sequence"/>
</dbReference>
<dbReference type="SUPFAM" id="SSF48208">
    <property type="entry name" value="Six-hairpin glycosidases"/>
    <property type="match status" value="1"/>
</dbReference>
<protein>
    <submittedName>
        <fullName evidence="3">Amylo-alpha-1,6-glucosidase</fullName>
    </submittedName>
</protein>
<feature type="domain" description="Mannosylglycerate hydrolase MGH1-like glycoside hydrolase" evidence="2">
    <location>
        <begin position="400"/>
        <end position="643"/>
    </location>
</feature>
<reference evidence="3 4" key="1">
    <citation type="submission" date="2018-08" db="EMBL/GenBank/DDBJ databases">
        <title>Lysobacter soli KCTC 22011, whole genome shotgun sequence.</title>
        <authorList>
            <person name="Zhang X."/>
            <person name="Feng G."/>
            <person name="Zhu H."/>
        </authorList>
    </citation>
    <scope>NUCLEOTIDE SEQUENCE [LARGE SCALE GENOMIC DNA]</scope>
    <source>
        <strain evidence="3 4">KCTC 22011</strain>
    </source>
</reference>
<sequence length="775" mass="86693">MAGRRHHAGVGRIDSMDAFSIERSLIRLRVREHASYISKGDTVLATGASGFIEGGEEGLYVRQTRMLSRYRCQLGRRRPHPVTKSNVRQDSWMGYYIVPAPGEPVGDDAIAAAAQQAVELQVSRWVGDGMREHFVLTNFTQSPAQLRMTLEIDADFADIEETHGPRQQEGTRKRHWKRDGNVATLTFDYVATRDVRRDGKRQHLRFDAGVTLRIETSSGSPKHRGGRVQFDIDLAPGASWHADLDWCARFGDEVLPLPIRDNELDGIESKRRGMEFLRESTKVAALDHETLAGVVDNTLNRARHDLAALRLQRFDRGPRAWTVAAGLPMYVALFGRDTLTTAQQSAMLGPEILRGTLPVMAEWQGTKDNAWRDEQPGRILHEAHPGPLSMLQYKPKDRYYGTLTAPALFCTALGHLWQWTGDRDAVEPMIKPAMAALEWLDTHAFDEKLGFHLVATRSKDGLKNQTWKDSDEGIVEEDGRTAEHPVATCEEQGIIHAARHAMAQILESFGHEDEAKRQRAAAEALKARFDATFWMDDIGSFAMALARDGHLIRSVGSNGLRCVGSGIVEDERIPRLLERSFAPDLFSGWGIRTLSSDHPAYNPYAYHRGTVWPVEHGPFAMGCQRHRAHDRVEQIARAQFEIASAFDQYRLPECFSGHARDKAHPFPATYPQSNSPQAWSASTAITLTQTLLGMQPFAPLGLLLLDPHLPTWLPELSVRGLRVGAASVSLRFWRDAAGTTQFEVLEMDGKLSVVRAVTTWRDVFAPLDDVASRFT</sequence>
<evidence type="ECO:0000259" key="2">
    <source>
        <dbReference type="Pfam" id="PF22422"/>
    </source>
</evidence>
<dbReference type="InterPro" id="IPR008928">
    <property type="entry name" value="6-hairpin_glycosidase_sf"/>
</dbReference>
<dbReference type="Pfam" id="PF14742">
    <property type="entry name" value="GDE_N_bis"/>
    <property type="match status" value="1"/>
</dbReference>
<organism evidence="3 4">
    <name type="scientific">Lysobacter soli</name>
    <dbReference type="NCBI Taxonomy" id="453783"/>
    <lineage>
        <taxon>Bacteria</taxon>
        <taxon>Pseudomonadati</taxon>
        <taxon>Pseudomonadota</taxon>
        <taxon>Gammaproteobacteria</taxon>
        <taxon>Lysobacterales</taxon>
        <taxon>Lysobacteraceae</taxon>
        <taxon>Lysobacter</taxon>
    </lineage>
</organism>
<dbReference type="EMBL" id="QTJR01000005">
    <property type="protein sequence ID" value="RDY67427.1"/>
    <property type="molecule type" value="Genomic_DNA"/>
</dbReference>
<dbReference type="AlphaFoldDB" id="A0A3D8VDE3"/>
<dbReference type="Gene3D" id="1.50.10.10">
    <property type="match status" value="1"/>
</dbReference>
<proteinExistence type="predicted"/>
<evidence type="ECO:0000259" key="1">
    <source>
        <dbReference type="Pfam" id="PF14742"/>
    </source>
</evidence>
<dbReference type="InterPro" id="IPR054491">
    <property type="entry name" value="MGH1-like_GH"/>
</dbReference>
<dbReference type="Pfam" id="PF22422">
    <property type="entry name" value="MGH1-like_GH"/>
    <property type="match status" value="1"/>
</dbReference>
<dbReference type="GO" id="GO:0005975">
    <property type="term" value="P:carbohydrate metabolic process"/>
    <property type="evidence" value="ECO:0007669"/>
    <property type="project" value="InterPro"/>
</dbReference>
<evidence type="ECO:0000313" key="3">
    <source>
        <dbReference type="EMBL" id="RDY67427.1"/>
    </source>
</evidence>
<comment type="caution">
    <text evidence="3">The sequence shown here is derived from an EMBL/GenBank/DDBJ whole genome shotgun (WGS) entry which is preliminary data.</text>
</comment>
<dbReference type="InterPro" id="IPR012341">
    <property type="entry name" value="6hp_glycosidase-like_sf"/>
</dbReference>
<gene>
    <name evidence="3" type="ORF">DX912_09125</name>
</gene>
<accession>A0A3D8VDE3</accession>
<name>A0A3D8VDE3_9GAMM</name>
<feature type="domain" description="Putative glycogen debranching enzyme N-terminal" evidence="1">
    <location>
        <begin position="37"/>
        <end position="244"/>
    </location>
</feature>
<dbReference type="InterPro" id="IPR032856">
    <property type="entry name" value="GDE_N_bis"/>
</dbReference>